<dbReference type="Proteomes" id="UP000619238">
    <property type="component" value="Unassembled WGS sequence"/>
</dbReference>
<evidence type="ECO:0000313" key="2">
    <source>
        <dbReference type="Proteomes" id="UP000619238"/>
    </source>
</evidence>
<protein>
    <recommendedName>
        <fullName evidence="3">Natural product</fullName>
    </recommendedName>
</protein>
<keyword evidence="2" id="KW-1185">Reference proteome</keyword>
<reference evidence="1 2" key="1">
    <citation type="submission" date="2020-07" db="EMBL/GenBank/DDBJ databases">
        <title>Description of Kordia aestuariivivens sp. nov., isolated from a tidal flat.</title>
        <authorList>
            <person name="Park S."/>
            <person name="Yoon J.-H."/>
        </authorList>
    </citation>
    <scope>NUCLEOTIDE SEQUENCE [LARGE SCALE GENOMIC DNA]</scope>
    <source>
        <strain evidence="1 2">YSTF-M3</strain>
    </source>
</reference>
<name>A0ABR7Q8V8_9FLAO</name>
<dbReference type="RefSeq" id="WP_187562038.1">
    <property type="nucleotide sequence ID" value="NZ_JACGWS010000005.1"/>
</dbReference>
<accession>A0ABR7Q8V8</accession>
<evidence type="ECO:0008006" key="3">
    <source>
        <dbReference type="Google" id="ProtNLM"/>
    </source>
</evidence>
<organism evidence="1 2">
    <name type="scientific">Kordia aestuariivivens</name>
    <dbReference type="NCBI Taxonomy" id="2759037"/>
    <lineage>
        <taxon>Bacteria</taxon>
        <taxon>Pseudomonadati</taxon>
        <taxon>Bacteroidota</taxon>
        <taxon>Flavobacteriia</taxon>
        <taxon>Flavobacteriales</taxon>
        <taxon>Flavobacteriaceae</taxon>
        <taxon>Kordia</taxon>
    </lineage>
</organism>
<proteinExistence type="predicted"/>
<comment type="caution">
    <text evidence="1">The sequence shown here is derived from an EMBL/GenBank/DDBJ whole genome shotgun (WGS) entry which is preliminary data.</text>
</comment>
<sequence length="60" mass="6560">MKSKSLKKMSLNKRSISALMQDEVTGGKTTVIINVPPPTTFCTTWCADTVDDYSCQCTIA</sequence>
<evidence type="ECO:0000313" key="1">
    <source>
        <dbReference type="EMBL" id="MBC8754990.1"/>
    </source>
</evidence>
<dbReference type="EMBL" id="JACGWS010000005">
    <property type="protein sequence ID" value="MBC8754990.1"/>
    <property type="molecule type" value="Genomic_DNA"/>
</dbReference>
<gene>
    <name evidence="1" type="ORF">H2O64_09930</name>
</gene>